<evidence type="ECO:0000313" key="1">
    <source>
        <dbReference type="EMBL" id="KAK7752301.1"/>
    </source>
</evidence>
<keyword evidence="2" id="KW-1185">Reference proteome</keyword>
<gene>
    <name evidence="1" type="ORF">SLS62_005837</name>
</gene>
<organism evidence="1 2">
    <name type="scientific">Diatrype stigma</name>
    <dbReference type="NCBI Taxonomy" id="117547"/>
    <lineage>
        <taxon>Eukaryota</taxon>
        <taxon>Fungi</taxon>
        <taxon>Dikarya</taxon>
        <taxon>Ascomycota</taxon>
        <taxon>Pezizomycotina</taxon>
        <taxon>Sordariomycetes</taxon>
        <taxon>Xylariomycetidae</taxon>
        <taxon>Xylariales</taxon>
        <taxon>Diatrypaceae</taxon>
        <taxon>Diatrype</taxon>
    </lineage>
</organism>
<accession>A0AAN9YPI3</accession>
<name>A0AAN9YPI3_9PEZI</name>
<proteinExistence type="predicted"/>
<protein>
    <submittedName>
        <fullName evidence="1">Uncharacterized protein</fullName>
    </submittedName>
</protein>
<evidence type="ECO:0000313" key="2">
    <source>
        <dbReference type="Proteomes" id="UP001320420"/>
    </source>
</evidence>
<comment type="caution">
    <text evidence="1">The sequence shown here is derived from an EMBL/GenBank/DDBJ whole genome shotgun (WGS) entry which is preliminary data.</text>
</comment>
<dbReference type="EMBL" id="JAKJXP020000040">
    <property type="protein sequence ID" value="KAK7752301.1"/>
    <property type="molecule type" value="Genomic_DNA"/>
</dbReference>
<reference evidence="1 2" key="1">
    <citation type="submission" date="2024-02" db="EMBL/GenBank/DDBJ databases">
        <title>De novo assembly and annotation of 12 fungi associated with fruit tree decline syndrome in Ontario, Canada.</title>
        <authorList>
            <person name="Sulman M."/>
            <person name="Ellouze W."/>
            <person name="Ilyukhin E."/>
        </authorList>
    </citation>
    <scope>NUCLEOTIDE SEQUENCE [LARGE SCALE GENOMIC DNA]</scope>
    <source>
        <strain evidence="1 2">M11/M66-122</strain>
    </source>
</reference>
<dbReference type="AlphaFoldDB" id="A0AAN9YPI3"/>
<dbReference type="Proteomes" id="UP001320420">
    <property type="component" value="Unassembled WGS sequence"/>
</dbReference>
<sequence length="78" mass="8758">MRCITAGGLTSSGTHEFFAKTLRVPEKGRGRHEQQLRHLPGLVCGGPPPAMQRRRVFPNLRQASAMRTEERERACRAC</sequence>